<dbReference type="Pfam" id="PF10677">
    <property type="entry name" value="DUF2490"/>
    <property type="match status" value="1"/>
</dbReference>
<accession>A0ABQ1WUL1</accession>
<organism evidence="1 2">
    <name type="scientific">Christiangramia forsetii</name>
    <dbReference type="NCBI Taxonomy" id="411153"/>
    <lineage>
        <taxon>Bacteria</taxon>
        <taxon>Pseudomonadati</taxon>
        <taxon>Bacteroidota</taxon>
        <taxon>Flavobacteriia</taxon>
        <taxon>Flavobacteriales</taxon>
        <taxon>Flavobacteriaceae</taxon>
        <taxon>Christiangramia</taxon>
    </lineage>
</organism>
<evidence type="ECO:0008006" key="3">
    <source>
        <dbReference type="Google" id="ProtNLM"/>
    </source>
</evidence>
<reference evidence="2" key="1">
    <citation type="journal article" date="2019" name="Int. J. Syst. Evol. Microbiol.">
        <title>The Global Catalogue of Microorganisms (GCM) 10K type strain sequencing project: providing services to taxonomists for standard genome sequencing and annotation.</title>
        <authorList>
            <consortium name="The Broad Institute Genomics Platform"/>
            <consortium name="The Broad Institute Genome Sequencing Center for Infectious Disease"/>
            <person name="Wu L."/>
            <person name="Ma J."/>
        </authorList>
    </citation>
    <scope>NUCLEOTIDE SEQUENCE [LARGE SCALE GENOMIC DNA]</scope>
    <source>
        <strain evidence="2">CGMCC 1.15422</strain>
    </source>
</reference>
<dbReference type="InterPro" id="IPR019619">
    <property type="entry name" value="DUF2490"/>
</dbReference>
<proteinExistence type="predicted"/>
<evidence type="ECO:0000313" key="1">
    <source>
        <dbReference type="EMBL" id="GGG43515.1"/>
    </source>
</evidence>
<keyword evidence="2" id="KW-1185">Reference proteome</keyword>
<dbReference type="EMBL" id="BMIX01000008">
    <property type="protein sequence ID" value="GGG43515.1"/>
    <property type="molecule type" value="Genomic_DNA"/>
</dbReference>
<protein>
    <recommendedName>
        <fullName evidence="3">DUF2490 domain-containing protein</fullName>
    </recommendedName>
</protein>
<evidence type="ECO:0000313" key="2">
    <source>
        <dbReference type="Proteomes" id="UP000605733"/>
    </source>
</evidence>
<name>A0ABQ1WUL1_9FLAO</name>
<comment type="caution">
    <text evidence="1">The sequence shown here is derived from an EMBL/GenBank/DDBJ whole genome shotgun (WGS) entry which is preliminary data.</text>
</comment>
<sequence>MTFSFFFHKSTFNEAIYLLIFLKFCLFSNLLAAQENKVHFSSWNNINLNLELEKNLSLKNEIKFRRTNFIETWQQFLIRPAILYSIKPDIQLGLGVTYSKNYQSFELDIPIDNSEKNIWQQILFKQRFENFMIFHRFRLEERFKENIIEDGGSHQVKGYNYKNRLRYRFTIKIPVGNKKIFEYIALRFKEEILMNINKSFVPKTLDENRLFLGYDIQISEKMTLSSGYLYSYSFDSLKDSQTSNNILETTLKFTL</sequence>
<gene>
    <name evidence="1" type="ORF">GCM10011532_29420</name>
</gene>
<dbReference type="Proteomes" id="UP000605733">
    <property type="component" value="Unassembled WGS sequence"/>
</dbReference>